<feature type="non-terminal residue" evidence="2">
    <location>
        <position position="112"/>
    </location>
</feature>
<proteinExistence type="predicted"/>
<dbReference type="AlphaFoldDB" id="A0ABD0R2V4"/>
<evidence type="ECO:0000313" key="2">
    <source>
        <dbReference type="EMBL" id="KAL0192001.1"/>
    </source>
</evidence>
<dbReference type="Proteomes" id="UP001529510">
    <property type="component" value="Unassembled WGS sequence"/>
</dbReference>
<comment type="caution">
    <text evidence="2">The sequence shown here is derived from an EMBL/GenBank/DDBJ whole genome shotgun (WGS) entry which is preliminary data.</text>
</comment>
<accession>A0ABD0R2V4</accession>
<evidence type="ECO:0000256" key="1">
    <source>
        <dbReference type="SAM" id="MobiDB-lite"/>
    </source>
</evidence>
<keyword evidence="3" id="KW-1185">Reference proteome</keyword>
<dbReference type="EMBL" id="JAMKFB020000005">
    <property type="protein sequence ID" value="KAL0192001.1"/>
    <property type="molecule type" value="Genomic_DNA"/>
</dbReference>
<name>A0ABD0R2V4_CIRMR</name>
<organism evidence="2 3">
    <name type="scientific">Cirrhinus mrigala</name>
    <name type="common">Mrigala</name>
    <dbReference type="NCBI Taxonomy" id="683832"/>
    <lineage>
        <taxon>Eukaryota</taxon>
        <taxon>Metazoa</taxon>
        <taxon>Chordata</taxon>
        <taxon>Craniata</taxon>
        <taxon>Vertebrata</taxon>
        <taxon>Euteleostomi</taxon>
        <taxon>Actinopterygii</taxon>
        <taxon>Neopterygii</taxon>
        <taxon>Teleostei</taxon>
        <taxon>Ostariophysi</taxon>
        <taxon>Cypriniformes</taxon>
        <taxon>Cyprinidae</taxon>
        <taxon>Labeoninae</taxon>
        <taxon>Labeonini</taxon>
        <taxon>Cirrhinus</taxon>
    </lineage>
</organism>
<gene>
    <name evidence="2" type="ORF">M9458_010297</name>
</gene>
<feature type="region of interest" description="Disordered" evidence="1">
    <location>
        <begin position="1"/>
        <end position="44"/>
    </location>
</feature>
<reference evidence="2 3" key="1">
    <citation type="submission" date="2024-05" db="EMBL/GenBank/DDBJ databases">
        <title>Genome sequencing and assembly of Indian major carp, Cirrhinus mrigala (Hamilton, 1822).</title>
        <authorList>
            <person name="Mohindra V."/>
            <person name="Chowdhury L.M."/>
            <person name="Lal K."/>
            <person name="Jena J.K."/>
        </authorList>
    </citation>
    <scope>NUCLEOTIDE SEQUENCE [LARGE SCALE GENOMIC DNA]</scope>
    <source>
        <strain evidence="2">CM1030</strain>
        <tissue evidence="2">Blood</tissue>
    </source>
</reference>
<sequence length="112" mass="12294">MDGGQDVVEMGEREGELVTTEAEAKAGATLSPFEPFSLGTPKSRGETQLKVRIARLRAEAQERTQAHQAELDLRLQIRKLEIEADKEVKLRQLDIEAAKVAAGSTAQQNFCS</sequence>
<protein>
    <submittedName>
        <fullName evidence="2">Uncharacterized protein</fullName>
    </submittedName>
</protein>
<evidence type="ECO:0000313" key="3">
    <source>
        <dbReference type="Proteomes" id="UP001529510"/>
    </source>
</evidence>